<dbReference type="AlphaFoldDB" id="A0A7W6PXF9"/>
<feature type="region of interest" description="Disordered" evidence="1">
    <location>
        <begin position="13"/>
        <end position="45"/>
    </location>
</feature>
<comment type="caution">
    <text evidence="2">The sequence shown here is derived from an EMBL/GenBank/DDBJ whole genome shotgun (WGS) entry which is preliminary data.</text>
</comment>
<evidence type="ECO:0000256" key="1">
    <source>
        <dbReference type="SAM" id="MobiDB-lite"/>
    </source>
</evidence>
<gene>
    <name evidence="2" type="ORF">GGQ90_002705</name>
</gene>
<evidence type="ECO:0000313" key="2">
    <source>
        <dbReference type="EMBL" id="MBB4148920.1"/>
    </source>
</evidence>
<reference evidence="2 3" key="1">
    <citation type="submission" date="2020-08" db="EMBL/GenBank/DDBJ databases">
        <title>Genomic Encyclopedia of Type Strains, Phase IV (KMG-IV): sequencing the most valuable type-strain genomes for metagenomic binning, comparative biology and taxonomic classification.</title>
        <authorList>
            <person name="Goeker M."/>
        </authorList>
    </citation>
    <scope>NUCLEOTIDE SEQUENCE [LARGE SCALE GENOMIC DNA]</scope>
    <source>
        <strain evidence="2 3">DSM 19371</strain>
    </source>
</reference>
<keyword evidence="3" id="KW-1185">Reference proteome</keyword>
<organism evidence="2 3">
    <name type="scientific">Sphingobium scionense</name>
    <dbReference type="NCBI Taxonomy" id="1404341"/>
    <lineage>
        <taxon>Bacteria</taxon>
        <taxon>Pseudomonadati</taxon>
        <taxon>Pseudomonadota</taxon>
        <taxon>Alphaproteobacteria</taxon>
        <taxon>Sphingomonadales</taxon>
        <taxon>Sphingomonadaceae</taxon>
        <taxon>Sphingobium</taxon>
    </lineage>
</organism>
<feature type="compositionally biased region" description="Basic and acidic residues" evidence="1">
    <location>
        <begin position="21"/>
        <end position="30"/>
    </location>
</feature>
<sequence>MDLAFNSICDGKGAVALSGDRGNRNRRADEQAGEDDGADKGKGDALELGDGHDIYSLDICWPDRPALMPDDIAGGVPVSIFGGNAWVLFDHLFFRHAKKSDGWENLPSIGEKLQVGNE</sequence>
<evidence type="ECO:0000313" key="3">
    <source>
        <dbReference type="Proteomes" id="UP000590524"/>
    </source>
</evidence>
<dbReference type="RefSeq" id="WP_223178247.1">
    <property type="nucleotide sequence ID" value="NZ_JACIEU010000010.1"/>
</dbReference>
<name>A0A7W6PXF9_9SPHN</name>
<accession>A0A7W6PXF9</accession>
<protein>
    <submittedName>
        <fullName evidence="2">Uncharacterized protein</fullName>
    </submittedName>
</protein>
<dbReference type="Proteomes" id="UP000590524">
    <property type="component" value="Unassembled WGS sequence"/>
</dbReference>
<proteinExistence type="predicted"/>
<dbReference type="EMBL" id="JACIEU010000010">
    <property type="protein sequence ID" value="MBB4148920.1"/>
    <property type="molecule type" value="Genomic_DNA"/>
</dbReference>